<dbReference type="Proteomes" id="UP000000263">
    <property type="component" value="Chromosome"/>
</dbReference>
<evidence type="ECO:0000256" key="15">
    <source>
        <dbReference type="ARBA" id="ARBA00050054"/>
    </source>
</evidence>
<keyword evidence="7 17" id="KW-0032">Aminotransferase</keyword>
<evidence type="ECO:0000256" key="11">
    <source>
        <dbReference type="ARBA" id="ARBA00030204"/>
    </source>
</evidence>
<dbReference type="GO" id="GO:0042802">
    <property type="term" value="F:identical protein binding"/>
    <property type="evidence" value="ECO:0007669"/>
    <property type="project" value="TreeGrafter"/>
</dbReference>
<evidence type="ECO:0000313" key="18">
    <source>
        <dbReference type="Proteomes" id="UP000000263"/>
    </source>
</evidence>
<dbReference type="InterPro" id="IPR050103">
    <property type="entry name" value="Class-III_PLP-dep_AT"/>
</dbReference>
<dbReference type="GO" id="GO:0034386">
    <property type="term" value="F:4-aminobutyrate:2-oxoglutarate transaminase activity"/>
    <property type="evidence" value="ECO:0007669"/>
    <property type="project" value="UniProtKB-EC"/>
</dbReference>
<dbReference type="InterPro" id="IPR005814">
    <property type="entry name" value="Aminotrans_3"/>
</dbReference>
<gene>
    <name evidence="17" type="ordered locus">Rcas_0117</name>
</gene>
<evidence type="ECO:0000313" key="17">
    <source>
        <dbReference type="EMBL" id="ABU56253.1"/>
    </source>
</evidence>
<dbReference type="PIRSF" id="PIRSF000521">
    <property type="entry name" value="Transaminase_4ab_Lys_Orn"/>
    <property type="match status" value="1"/>
</dbReference>
<evidence type="ECO:0000256" key="5">
    <source>
        <dbReference type="ARBA" id="ARBA00012876"/>
    </source>
</evidence>
<dbReference type="STRING" id="383372.Rcas_0117"/>
<dbReference type="InterPro" id="IPR015422">
    <property type="entry name" value="PyrdxlP-dep_Trfase_small"/>
</dbReference>
<comment type="pathway">
    <text evidence="3">Amino-acid degradation; 4-aminobutanoate degradation.</text>
</comment>
<evidence type="ECO:0000256" key="6">
    <source>
        <dbReference type="ARBA" id="ARBA00012912"/>
    </source>
</evidence>
<dbReference type="GO" id="GO:0047298">
    <property type="term" value="F:(S)-3-amino-2-methylpropionate transaminase activity"/>
    <property type="evidence" value="ECO:0007669"/>
    <property type="project" value="UniProtKB-EC"/>
</dbReference>
<comment type="catalytic activity">
    <reaction evidence="1">
        <text>(S)-3-amino-2-methylpropanoate + 2-oxoglutarate = 2-methyl-3-oxopropanoate + L-glutamate</text>
        <dbReference type="Rhea" id="RHEA:13993"/>
        <dbReference type="ChEBI" id="CHEBI:16810"/>
        <dbReference type="ChEBI" id="CHEBI:29985"/>
        <dbReference type="ChEBI" id="CHEBI:57700"/>
        <dbReference type="ChEBI" id="CHEBI:58655"/>
        <dbReference type="EC" id="2.6.1.22"/>
    </reaction>
</comment>
<dbReference type="PANTHER" id="PTHR11986:SF58">
    <property type="entry name" value="LEUCINE_METHIONINE RACEMASE"/>
    <property type="match status" value="1"/>
</dbReference>
<evidence type="ECO:0000256" key="9">
    <source>
        <dbReference type="ARBA" id="ARBA00022898"/>
    </source>
</evidence>
<dbReference type="EC" id="2.6.1.19" evidence="6"/>
<dbReference type="SUPFAM" id="SSF53383">
    <property type="entry name" value="PLP-dependent transferases"/>
    <property type="match status" value="1"/>
</dbReference>
<dbReference type="eggNOG" id="COG0160">
    <property type="taxonomic scope" value="Bacteria"/>
</dbReference>
<keyword evidence="18" id="KW-1185">Reference proteome</keyword>
<comment type="catalytic activity">
    <reaction evidence="14">
        <text>4-aminobutanoate + 2-oxoglutarate = succinate semialdehyde + L-glutamate</text>
        <dbReference type="Rhea" id="RHEA:23352"/>
        <dbReference type="ChEBI" id="CHEBI:16810"/>
        <dbReference type="ChEBI" id="CHEBI:29985"/>
        <dbReference type="ChEBI" id="CHEBI:57706"/>
        <dbReference type="ChEBI" id="CHEBI:59888"/>
        <dbReference type="EC" id="2.6.1.19"/>
    </reaction>
</comment>
<evidence type="ECO:0000256" key="8">
    <source>
        <dbReference type="ARBA" id="ARBA00022679"/>
    </source>
</evidence>
<evidence type="ECO:0000256" key="3">
    <source>
        <dbReference type="ARBA" id="ARBA00005176"/>
    </source>
</evidence>
<dbReference type="OrthoDB" id="9807885at2"/>
<organism evidence="17 18">
    <name type="scientific">Roseiflexus castenholzii (strain DSM 13941 / HLO8)</name>
    <dbReference type="NCBI Taxonomy" id="383372"/>
    <lineage>
        <taxon>Bacteria</taxon>
        <taxon>Bacillati</taxon>
        <taxon>Chloroflexota</taxon>
        <taxon>Chloroflexia</taxon>
        <taxon>Chloroflexales</taxon>
        <taxon>Roseiflexineae</taxon>
        <taxon>Roseiflexaceae</taxon>
        <taxon>Roseiflexus</taxon>
    </lineage>
</organism>
<dbReference type="GO" id="GO:0030170">
    <property type="term" value="F:pyridoxal phosphate binding"/>
    <property type="evidence" value="ECO:0007669"/>
    <property type="project" value="InterPro"/>
</dbReference>
<protein>
    <recommendedName>
        <fullName evidence="12">(S)-3-amino-2-methylpropionate transaminase</fullName>
        <ecNumber evidence="6">2.6.1.19</ecNumber>
        <ecNumber evidence="5">2.6.1.22</ecNumber>
    </recommendedName>
    <alternativeName>
        <fullName evidence="13">GABA aminotransferase</fullName>
    </alternativeName>
    <alternativeName>
        <fullName evidence="11">Gamma-amino-N-butyrate transaminase</fullName>
    </alternativeName>
    <alternativeName>
        <fullName evidence="15">Glutamate:succinic semialdehyde transaminase</fullName>
    </alternativeName>
    <alternativeName>
        <fullName evidence="10">L-AIBAT</fullName>
    </alternativeName>
</protein>
<dbReference type="PANTHER" id="PTHR11986">
    <property type="entry name" value="AMINOTRANSFERASE CLASS III"/>
    <property type="match status" value="1"/>
</dbReference>
<proteinExistence type="inferred from homology"/>
<evidence type="ECO:0000256" key="2">
    <source>
        <dbReference type="ARBA" id="ARBA00001933"/>
    </source>
</evidence>
<dbReference type="PROSITE" id="PS00600">
    <property type="entry name" value="AA_TRANSFER_CLASS_3"/>
    <property type="match status" value="1"/>
</dbReference>
<dbReference type="HOGENOM" id="CLU_016922_10_0_0"/>
<evidence type="ECO:0000256" key="12">
    <source>
        <dbReference type="ARBA" id="ARBA00030857"/>
    </source>
</evidence>
<dbReference type="RefSeq" id="WP_011997658.1">
    <property type="nucleotide sequence ID" value="NC_009767.1"/>
</dbReference>
<evidence type="ECO:0000256" key="4">
    <source>
        <dbReference type="ARBA" id="ARBA00008954"/>
    </source>
</evidence>
<comment type="cofactor">
    <cofactor evidence="2">
        <name>pyridoxal 5'-phosphate</name>
        <dbReference type="ChEBI" id="CHEBI:597326"/>
    </cofactor>
</comment>
<keyword evidence="9 16" id="KW-0663">Pyridoxal phosphate</keyword>
<evidence type="ECO:0000256" key="7">
    <source>
        <dbReference type="ARBA" id="ARBA00022576"/>
    </source>
</evidence>
<evidence type="ECO:0000256" key="14">
    <source>
        <dbReference type="ARBA" id="ARBA00048021"/>
    </source>
</evidence>
<dbReference type="InterPro" id="IPR049704">
    <property type="entry name" value="Aminotrans_3_PPA_site"/>
</dbReference>
<sequence length="453" mass="48329">MTATPTRSIILRTTIPGPRSRELLERRAAAVPNGLYKAHQIAIESASGALVTDVDGNTFIDFVGGIGVLNAGHCPPSVVAAIQEQAAKLIHFSALVGTYEPYIALCERLNALAPISGPCKTILSNSGAEGVENAIKIARAATGRQAIIAFEGAYHGRTLLTLTLTSKYTFKKTFGPFAPEVYRAPFPAAYRMGVSEEEAVERCWEAFERILVAHVGPEAIAAVIIEPVQGEGGFIPTPREFMRRLRDFCTRNGSILIADEVQCGFGRTGTLFAMEQMAVEPDILVSAKSIAAGMPLAATTGRAAIMDKAHIGGIGGTYGGNPLACVAALEVVRMFDDGELLRRAKQIGAIVRERGAIWLRDIPLVGNVRGLGAMLAIELVKDRATRAPAADEVLEVVQYCAEHGVLTMRAGLYANCIRLLMPLVITDDQLHEGLDVLEEALHVVAQQKGGGHG</sequence>
<accession>A7NFM7</accession>
<evidence type="ECO:0000256" key="10">
    <source>
        <dbReference type="ARBA" id="ARBA00029760"/>
    </source>
</evidence>
<dbReference type="InterPro" id="IPR015424">
    <property type="entry name" value="PyrdxlP-dep_Trfase"/>
</dbReference>
<evidence type="ECO:0000256" key="1">
    <source>
        <dbReference type="ARBA" id="ARBA00001750"/>
    </source>
</evidence>
<evidence type="ECO:0000256" key="13">
    <source>
        <dbReference type="ARBA" id="ARBA00031787"/>
    </source>
</evidence>
<dbReference type="Pfam" id="PF00202">
    <property type="entry name" value="Aminotran_3"/>
    <property type="match status" value="1"/>
</dbReference>
<dbReference type="EC" id="2.6.1.22" evidence="5"/>
<comment type="similarity">
    <text evidence="4 16">Belongs to the class-III pyridoxal-phosphate-dependent aminotransferase family.</text>
</comment>
<dbReference type="AlphaFoldDB" id="A7NFM7"/>
<evidence type="ECO:0000256" key="16">
    <source>
        <dbReference type="RuleBase" id="RU003560"/>
    </source>
</evidence>
<keyword evidence="8 17" id="KW-0808">Transferase</keyword>
<dbReference type="FunFam" id="3.40.640.10:FF:000013">
    <property type="entry name" value="4-aminobutyrate aminotransferase"/>
    <property type="match status" value="1"/>
</dbReference>
<dbReference type="Gene3D" id="3.90.1150.10">
    <property type="entry name" value="Aspartate Aminotransferase, domain 1"/>
    <property type="match status" value="1"/>
</dbReference>
<dbReference type="CDD" id="cd00610">
    <property type="entry name" value="OAT_like"/>
    <property type="match status" value="1"/>
</dbReference>
<dbReference type="EMBL" id="CP000804">
    <property type="protein sequence ID" value="ABU56253.1"/>
    <property type="molecule type" value="Genomic_DNA"/>
</dbReference>
<name>A7NFM7_ROSCS</name>
<dbReference type="Gene3D" id="3.40.640.10">
    <property type="entry name" value="Type I PLP-dependent aspartate aminotransferase-like (Major domain)"/>
    <property type="match status" value="1"/>
</dbReference>
<dbReference type="KEGG" id="rca:Rcas_0117"/>
<dbReference type="InterPro" id="IPR015421">
    <property type="entry name" value="PyrdxlP-dep_Trfase_major"/>
</dbReference>
<reference evidence="17 18" key="1">
    <citation type="submission" date="2007-08" db="EMBL/GenBank/DDBJ databases">
        <title>Complete sequence of Roseiflexus castenholzii DSM 13941.</title>
        <authorList>
            <consortium name="US DOE Joint Genome Institute"/>
            <person name="Copeland A."/>
            <person name="Lucas S."/>
            <person name="Lapidus A."/>
            <person name="Barry K."/>
            <person name="Glavina del Rio T."/>
            <person name="Dalin E."/>
            <person name="Tice H."/>
            <person name="Pitluck S."/>
            <person name="Thompson L.S."/>
            <person name="Brettin T."/>
            <person name="Bruce D."/>
            <person name="Detter J.C."/>
            <person name="Han C."/>
            <person name="Tapia R."/>
            <person name="Schmutz J."/>
            <person name="Larimer F."/>
            <person name="Land M."/>
            <person name="Hauser L."/>
            <person name="Kyrpides N."/>
            <person name="Mikhailova N."/>
            <person name="Bryant D.A."/>
            <person name="Hanada S."/>
            <person name="Tsukatani Y."/>
            <person name="Richardson P."/>
        </authorList>
    </citation>
    <scope>NUCLEOTIDE SEQUENCE [LARGE SCALE GENOMIC DNA]</scope>
    <source>
        <strain evidence="18">DSM 13941 / HLO8</strain>
    </source>
</reference>